<reference evidence="1" key="1">
    <citation type="journal article" date="2015" name="Genome Biol. Evol.">
        <title>Organellar Genomes of White Spruce (Picea glauca): Assembly and Annotation.</title>
        <authorList>
            <person name="Jackman S.D."/>
            <person name="Warren R.L."/>
            <person name="Gibb E.A."/>
            <person name="Vandervalk B.P."/>
            <person name="Mohamadi H."/>
            <person name="Chu J."/>
            <person name="Raymond A."/>
            <person name="Pleasance S."/>
            <person name="Coope R."/>
            <person name="Wildung M.R."/>
            <person name="Ritland C.E."/>
            <person name="Bousquet J."/>
            <person name="Jones S.J."/>
            <person name="Bohlmann J."/>
            <person name="Birol I."/>
        </authorList>
    </citation>
    <scope>NUCLEOTIDE SEQUENCE [LARGE SCALE GENOMIC DNA]</scope>
    <source>
        <tissue evidence="1">Flushing bud</tissue>
    </source>
</reference>
<sequence>MHKKKTQGPNASILSAIDWSLASLISNPWFLRYCKQIKALGRDMKLLACILTPPLWLLSPHLGEVLPPRHQWALHLHLEWDSLLGTLPPVDLNRAKLLLSPYSPQARVSLPMCPSF</sequence>
<dbReference type="EMBL" id="LKAM01000017">
    <property type="protein sequence ID" value="KUM45695.1"/>
    <property type="molecule type" value="Genomic_DNA"/>
</dbReference>
<geneLocation type="mitochondrion" evidence="1"/>
<keyword evidence="1" id="KW-0496">Mitochondrion</keyword>
<organism evidence="1">
    <name type="scientific">Picea glauca</name>
    <name type="common">White spruce</name>
    <name type="synonym">Pinus glauca</name>
    <dbReference type="NCBI Taxonomy" id="3330"/>
    <lineage>
        <taxon>Eukaryota</taxon>
        <taxon>Viridiplantae</taxon>
        <taxon>Streptophyta</taxon>
        <taxon>Embryophyta</taxon>
        <taxon>Tracheophyta</taxon>
        <taxon>Spermatophyta</taxon>
        <taxon>Pinopsida</taxon>
        <taxon>Pinidae</taxon>
        <taxon>Conifers I</taxon>
        <taxon>Pinales</taxon>
        <taxon>Pinaceae</taxon>
        <taxon>Picea</taxon>
    </lineage>
</organism>
<protein>
    <submittedName>
        <fullName evidence="1">Uncharacterized protein</fullName>
    </submittedName>
</protein>
<proteinExistence type="predicted"/>
<comment type="caution">
    <text evidence="1">The sequence shown here is derived from an EMBL/GenBank/DDBJ whole genome shotgun (WGS) entry which is preliminary data.</text>
</comment>
<accession>A0A117NFT6</accession>
<name>A0A117NFT6_PICGL</name>
<dbReference type="AlphaFoldDB" id="A0A117NFT6"/>
<gene>
    <name evidence="1" type="ORF">ABT39_MTgene2532</name>
</gene>
<evidence type="ECO:0000313" key="1">
    <source>
        <dbReference type="EMBL" id="KUM45695.1"/>
    </source>
</evidence>